<comment type="caution">
    <text evidence="6">The sequence shown here is derived from an EMBL/GenBank/DDBJ whole genome shotgun (WGS) entry which is preliminary data.</text>
</comment>
<dbReference type="AlphaFoldDB" id="A0AAJ1RAG4"/>
<dbReference type="Proteomes" id="UP001167919">
    <property type="component" value="Unassembled WGS sequence"/>
</dbReference>
<keyword evidence="3" id="KW-0472">Membrane</keyword>
<dbReference type="EMBL" id="SDWY01000002">
    <property type="protein sequence ID" value="MDN6900215.1"/>
    <property type="molecule type" value="Genomic_DNA"/>
</dbReference>
<dbReference type="RefSeq" id="WP_301711105.1">
    <property type="nucleotide sequence ID" value="NZ_SDWY01000002.1"/>
</dbReference>
<evidence type="ECO:0000256" key="5">
    <source>
        <dbReference type="ARBA" id="ARBA00023288"/>
    </source>
</evidence>
<evidence type="ECO:0000256" key="1">
    <source>
        <dbReference type="ARBA" id="ARBA00022475"/>
    </source>
</evidence>
<proteinExistence type="predicted"/>
<keyword evidence="4" id="KW-0564">Palmitate</keyword>
<dbReference type="PANTHER" id="PTHR43649">
    <property type="entry name" value="ARABINOSE-BINDING PROTEIN-RELATED"/>
    <property type="match status" value="1"/>
</dbReference>
<protein>
    <submittedName>
        <fullName evidence="6">Sugar ABC transporter substrate-binding protein</fullName>
    </submittedName>
</protein>
<gene>
    <name evidence="6" type="ORF">EVC35_04240</name>
</gene>
<keyword evidence="5" id="KW-0449">Lipoprotein</keyword>
<dbReference type="InterPro" id="IPR006059">
    <property type="entry name" value="SBP"/>
</dbReference>
<evidence type="ECO:0000256" key="4">
    <source>
        <dbReference type="ARBA" id="ARBA00023139"/>
    </source>
</evidence>
<evidence type="ECO:0000313" key="6">
    <source>
        <dbReference type="EMBL" id="MDN6900215.1"/>
    </source>
</evidence>
<dbReference type="Pfam" id="PF01547">
    <property type="entry name" value="SBP_bac_1"/>
    <property type="match status" value="1"/>
</dbReference>
<evidence type="ECO:0000256" key="2">
    <source>
        <dbReference type="ARBA" id="ARBA00022729"/>
    </source>
</evidence>
<reference evidence="6" key="1">
    <citation type="submission" date="2019-01" db="EMBL/GenBank/DDBJ databases">
        <title>Oenococcus sicerae UCMA17102.</title>
        <authorList>
            <person name="Cousin F.J."/>
            <person name="Le Guellec R."/>
            <person name="Cretenet M."/>
        </authorList>
    </citation>
    <scope>NUCLEOTIDE SEQUENCE</scope>
    <source>
        <strain evidence="6">UCMA17102</strain>
    </source>
</reference>
<dbReference type="CDD" id="cd13585">
    <property type="entry name" value="PBP2_TMBP_like"/>
    <property type="match status" value="1"/>
</dbReference>
<keyword evidence="1" id="KW-1003">Cell membrane</keyword>
<name>A0AAJ1RAG4_9LACO</name>
<dbReference type="PANTHER" id="PTHR43649:SF33">
    <property type="entry name" value="POLYGALACTURONAN_RHAMNOGALACTURONAN-BINDING PROTEIN YTCQ"/>
    <property type="match status" value="1"/>
</dbReference>
<keyword evidence="2" id="KW-0732">Signal</keyword>
<sequence>MRKGKIAVIAVVVLAAVFVVYMVSGSGNSGGNTKKNITMWVHYSKDDPEGKAMVKNIALFNKTNGKGYHATVQYIPRSSSGGGYEDKINAALNSNSLPDVMTLDGPNTAAYAKSKIIQPVGKYIKNKQDILPSILSQGTYKNKLYAVGYSESGVGIYYNKKMFKEAGISDSELPSLSKSWNWDQFTEIAKKLKDHFNRPAIDLQLNDHSEWSLYSFAPFIWSAGGKITNAAGTKAEGVFDSKQTQTAFTFLQNLVKNGYTTISPIQEGFQTGKYPMLMSGSWAIQELNTSYKNIDYGILPYPVSPKTGKLVSPTGSWQYAMSASTSKPEAAGALVNFLTETAQMYRTAMANTVLPARKSVSKKMLTKVSATMEFLIQQNLKSGHSRPVLVNYPQVSRTFADAVTKATYYKQNPNIADLLKSEAKTIQSYLK</sequence>
<dbReference type="SUPFAM" id="SSF53850">
    <property type="entry name" value="Periplasmic binding protein-like II"/>
    <property type="match status" value="1"/>
</dbReference>
<dbReference type="InterPro" id="IPR050490">
    <property type="entry name" value="Bact_solute-bd_prot1"/>
</dbReference>
<evidence type="ECO:0000313" key="7">
    <source>
        <dbReference type="Proteomes" id="UP001167919"/>
    </source>
</evidence>
<dbReference type="Gene3D" id="3.40.190.10">
    <property type="entry name" value="Periplasmic binding protein-like II"/>
    <property type="match status" value="1"/>
</dbReference>
<organism evidence="6 7">
    <name type="scientific">Oenococcus sicerae</name>
    <dbReference type="NCBI Taxonomy" id="2203724"/>
    <lineage>
        <taxon>Bacteria</taxon>
        <taxon>Bacillati</taxon>
        <taxon>Bacillota</taxon>
        <taxon>Bacilli</taxon>
        <taxon>Lactobacillales</taxon>
        <taxon>Lactobacillaceae</taxon>
        <taxon>Oenococcus</taxon>
    </lineage>
</organism>
<accession>A0AAJ1RAG4</accession>
<evidence type="ECO:0000256" key="3">
    <source>
        <dbReference type="ARBA" id="ARBA00023136"/>
    </source>
</evidence>